<dbReference type="EMBL" id="FOSN01000002">
    <property type="protein sequence ID" value="SFK12268.1"/>
    <property type="molecule type" value="Genomic_DNA"/>
</dbReference>
<evidence type="ECO:0000256" key="2">
    <source>
        <dbReference type="ARBA" id="ARBA00023002"/>
    </source>
</evidence>
<dbReference type="PRINTS" id="PR00080">
    <property type="entry name" value="SDRFAMILY"/>
</dbReference>
<gene>
    <name evidence="5" type="ORF">SAMN05444581_102227</name>
</gene>
<dbReference type="Pfam" id="PF00106">
    <property type="entry name" value="adh_short"/>
    <property type="match status" value="1"/>
</dbReference>
<dbReference type="PANTHER" id="PTHR44196:SF1">
    <property type="entry name" value="DEHYDROGENASE_REDUCTASE SDR FAMILY MEMBER 7B"/>
    <property type="match status" value="1"/>
</dbReference>
<dbReference type="PRINTS" id="PR00081">
    <property type="entry name" value="GDHRDH"/>
</dbReference>
<dbReference type="InterPro" id="IPR057326">
    <property type="entry name" value="KR_dom"/>
</dbReference>
<dbReference type="CDD" id="cd05233">
    <property type="entry name" value="SDR_c"/>
    <property type="match status" value="1"/>
</dbReference>
<dbReference type="GO" id="GO:0016491">
    <property type="term" value="F:oxidoreductase activity"/>
    <property type="evidence" value="ECO:0007669"/>
    <property type="project" value="UniProtKB-KW"/>
</dbReference>
<dbReference type="InterPro" id="IPR020904">
    <property type="entry name" value="Sc_DH/Rdtase_CS"/>
</dbReference>
<dbReference type="GO" id="GO:0016020">
    <property type="term" value="C:membrane"/>
    <property type="evidence" value="ECO:0007669"/>
    <property type="project" value="TreeGrafter"/>
</dbReference>
<feature type="domain" description="Ketoreductase" evidence="4">
    <location>
        <begin position="14"/>
        <end position="202"/>
    </location>
</feature>
<dbReference type="AlphaFoldDB" id="A0A1I3WXQ3"/>
<reference evidence="5 6" key="1">
    <citation type="submission" date="2016-10" db="EMBL/GenBank/DDBJ databases">
        <authorList>
            <person name="de Groot N.N."/>
        </authorList>
    </citation>
    <scope>NUCLEOTIDE SEQUENCE [LARGE SCALE GENOMIC DNA]</scope>
    <source>
        <strain evidence="5 6">NE2</strain>
    </source>
</reference>
<comment type="similarity">
    <text evidence="1 3">Belongs to the short-chain dehydrogenases/reductases (SDR) family.</text>
</comment>
<sequence>MSEAAAPSRLLEGRIALVTGASRGIGRAVALELARAGVHVVALARTQGALEDLDDAIRAEGGSATLSPCDVTDFPALDRLGAGIFERWGKLDIFVANAGALGPLTPLAHLDPRQWDAVMAVNVTANWRLIRSLDPLLRASDAGRAIFISSAAGNRADMKPFWGPYAASKAALDALARTYAAETAKVSAVKVMAVNPGPLRTRMRAAAMPGEDPLTLKTPEDFAAKLLALCAPAWDETGKLYDFPLDRVLSFNGPA</sequence>
<dbReference type="InterPro" id="IPR036291">
    <property type="entry name" value="NAD(P)-bd_dom_sf"/>
</dbReference>
<keyword evidence="2" id="KW-0560">Oxidoreductase</keyword>
<evidence type="ECO:0000256" key="1">
    <source>
        <dbReference type="ARBA" id="ARBA00006484"/>
    </source>
</evidence>
<proteinExistence type="inferred from homology"/>
<evidence type="ECO:0000313" key="6">
    <source>
        <dbReference type="Proteomes" id="UP000198755"/>
    </source>
</evidence>
<evidence type="ECO:0000259" key="4">
    <source>
        <dbReference type="SMART" id="SM00822"/>
    </source>
</evidence>
<protein>
    <submittedName>
        <fullName evidence="5">NAD(P)-dependent dehydrogenase, short-chain alcohol dehydrogenase family</fullName>
    </submittedName>
</protein>
<dbReference type="PROSITE" id="PS00061">
    <property type="entry name" value="ADH_SHORT"/>
    <property type="match status" value="1"/>
</dbReference>
<dbReference type="OrthoDB" id="9790785at2"/>
<evidence type="ECO:0000256" key="3">
    <source>
        <dbReference type="RuleBase" id="RU000363"/>
    </source>
</evidence>
<dbReference type="RefSeq" id="WP_091678320.1">
    <property type="nucleotide sequence ID" value="NZ_FOSN01000002.1"/>
</dbReference>
<dbReference type="SUPFAM" id="SSF51735">
    <property type="entry name" value="NAD(P)-binding Rossmann-fold domains"/>
    <property type="match status" value="1"/>
</dbReference>
<dbReference type="PANTHER" id="PTHR44196">
    <property type="entry name" value="DEHYDROGENASE/REDUCTASE SDR FAMILY MEMBER 7B"/>
    <property type="match status" value="1"/>
</dbReference>
<accession>A0A1I3WXQ3</accession>
<organism evidence="5 6">
    <name type="scientific">Methylocapsa palsarum</name>
    <dbReference type="NCBI Taxonomy" id="1612308"/>
    <lineage>
        <taxon>Bacteria</taxon>
        <taxon>Pseudomonadati</taxon>
        <taxon>Pseudomonadota</taxon>
        <taxon>Alphaproteobacteria</taxon>
        <taxon>Hyphomicrobiales</taxon>
        <taxon>Beijerinckiaceae</taxon>
        <taxon>Methylocapsa</taxon>
    </lineage>
</organism>
<name>A0A1I3WXQ3_9HYPH</name>
<dbReference type="Gene3D" id="3.40.50.720">
    <property type="entry name" value="NAD(P)-binding Rossmann-like Domain"/>
    <property type="match status" value="1"/>
</dbReference>
<dbReference type="InterPro" id="IPR002347">
    <property type="entry name" value="SDR_fam"/>
</dbReference>
<dbReference type="SMART" id="SM00822">
    <property type="entry name" value="PKS_KR"/>
    <property type="match status" value="1"/>
</dbReference>
<dbReference type="STRING" id="1612308.SAMN05444581_102227"/>
<dbReference type="Proteomes" id="UP000198755">
    <property type="component" value="Unassembled WGS sequence"/>
</dbReference>
<keyword evidence="6" id="KW-1185">Reference proteome</keyword>
<evidence type="ECO:0000313" key="5">
    <source>
        <dbReference type="EMBL" id="SFK12268.1"/>
    </source>
</evidence>